<dbReference type="Proteomes" id="UP000654279">
    <property type="component" value="Unassembled WGS sequence"/>
</dbReference>
<evidence type="ECO:0000313" key="3">
    <source>
        <dbReference type="Proteomes" id="UP000654279"/>
    </source>
</evidence>
<dbReference type="PANTHER" id="PTHR30345">
    <property type="entry name" value="RIBOSE-5-PHOSPHATE ISOMERASE B"/>
    <property type="match status" value="1"/>
</dbReference>
<organism evidence="2 3">
    <name type="scientific">Luoshenia tenuis</name>
    <dbReference type="NCBI Taxonomy" id="2763654"/>
    <lineage>
        <taxon>Bacteria</taxon>
        <taxon>Bacillati</taxon>
        <taxon>Bacillota</taxon>
        <taxon>Clostridia</taxon>
        <taxon>Christensenellales</taxon>
        <taxon>Christensenellaceae</taxon>
        <taxon>Luoshenia</taxon>
    </lineage>
</organism>
<evidence type="ECO:0000313" key="2">
    <source>
        <dbReference type="EMBL" id="MBC8529396.1"/>
    </source>
</evidence>
<dbReference type="GO" id="GO:0005975">
    <property type="term" value="P:carbohydrate metabolic process"/>
    <property type="evidence" value="ECO:0007669"/>
    <property type="project" value="InterPro"/>
</dbReference>
<reference evidence="2" key="1">
    <citation type="submission" date="2020-08" db="EMBL/GenBank/DDBJ databases">
        <title>Genome public.</title>
        <authorList>
            <person name="Liu C."/>
            <person name="Sun Q."/>
        </authorList>
    </citation>
    <scope>NUCLEOTIDE SEQUENCE</scope>
    <source>
        <strain evidence="2">NSJ-44</strain>
    </source>
</reference>
<sequence>MNMKIAVVNETSAGHRNPDVMKALETALAGQGHTIINAGMKQQGGDPELSYIETGFLAALLLNTGRADFIVGSCGTGQGFVNVALQYPGVFCGLITEPTDAFLFARINGGNCISLPLNKGYGWAGDVNLQFIFEKLFTAGSGAGYPESRVEAQAKSRELLKEMSAQTHLPFKDILNSMDQGVLARTLTFPGVWEILDVDTLEDAQLKAILTEKYNNAKA</sequence>
<dbReference type="AlphaFoldDB" id="A0A926D0X2"/>
<dbReference type="InterPro" id="IPR003500">
    <property type="entry name" value="RpiB_LacA_LacB"/>
</dbReference>
<protein>
    <submittedName>
        <fullName evidence="2">RpiB/LacA/LacB family sugar-phosphate isomerase</fullName>
    </submittedName>
</protein>
<dbReference type="NCBIfam" id="NF006753">
    <property type="entry name" value="PRK09273.1"/>
    <property type="match status" value="1"/>
</dbReference>
<accession>A0A926D0X2</accession>
<comment type="similarity">
    <text evidence="1">Belongs to the LacAB/RpiB family.</text>
</comment>
<keyword evidence="3" id="KW-1185">Reference proteome</keyword>
<dbReference type="InterPro" id="IPR036569">
    <property type="entry name" value="RpiB_LacA_LacB_sf"/>
</dbReference>
<dbReference type="SUPFAM" id="SSF89623">
    <property type="entry name" value="Ribose/Galactose isomerase RpiB/AlsB"/>
    <property type="match status" value="1"/>
</dbReference>
<dbReference type="GO" id="GO:0016861">
    <property type="term" value="F:intramolecular oxidoreductase activity, interconverting aldoses and ketoses"/>
    <property type="evidence" value="ECO:0007669"/>
    <property type="project" value="UniProtKB-ARBA"/>
</dbReference>
<keyword evidence="2" id="KW-0413">Isomerase</keyword>
<dbReference type="Pfam" id="PF02502">
    <property type="entry name" value="LacAB_rpiB"/>
    <property type="match status" value="1"/>
</dbReference>
<proteinExistence type="inferred from homology"/>
<dbReference type="PANTHER" id="PTHR30345:SF6">
    <property type="entry name" value="RIBOSE 5-PHOSPHATE ISOMERASE"/>
    <property type="match status" value="1"/>
</dbReference>
<comment type="caution">
    <text evidence="2">The sequence shown here is derived from an EMBL/GenBank/DDBJ whole genome shotgun (WGS) entry which is preliminary data.</text>
</comment>
<evidence type="ECO:0000256" key="1">
    <source>
        <dbReference type="ARBA" id="ARBA00008754"/>
    </source>
</evidence>
<dbReference type="Gene3D" id="3.40.1400.10">
    <property type="entry name" value="Sugar-phosphate isomerase, RpiB/LacA/LacB"/>
    <property type="match status" value="1"/>
</dbReference>
<name>A0A926D0X2_9FIRM</name>
<dbReference type="EMBL" id="JACRSO010000003">
    <property type="protein sequence ID" value="MBC8529396.1"/>
    <property type="molecule type" value="Genomic_DNA"/>
</dbReference>
<gene>
    <name evidence="2" type="ORF">H8699_08155</name>
</gene>